<feature type="compositionally biased region" description="Low complexity" evidence="8">
    <location>
        <begin position="182"/>
        <end position="196"/>
    </location>
</feature>
<evidence type="ECO:0000256" key="7">
    <source>
        <dbReference type="RuleBase" id="RU000682"/>
    </source>
</evidence>
<accession>E3WF03</accession>
<keyword evidence="3 6" id="KW-0238">DNA-binding</keyword>
<evidence type="ECO:0000313" key="10">
    <source>
        <dbReference type="EMBL" id="BAJ41032.1"/>
    </source>
</evidence>
<evidence type="ECO:0000256" key="3">
    <source>
        <dbReference type="ARBA" id="ARBA00023125"/>
    </source>
</evidence>
<dbReference type="PANTHER" id="PTHR45793">
    <property type="entry name" value="HOMEOBOX PROTEIN"/>
    <property type="match status" value="1"/>
</dbReference>
<keyword evidence="2" id="KW-0217">Developmental protein</keyword>
<evidence type="ECO:0000256" key="8">
    <source>
        <dbReference type="SAM" id="MobiDB-lite"/>
    </source>
</evidence>
<keyword evidence="4 6" id="KW-0371">Homeobox</keyword>
<evidence type="ECO:0000256" key="5">
    <source>
        <dbReference type="ARBA" id="ARBA00023242"/>
    </source>
</evidence>
<dbReference type="GO" id="GO:0000978">
    <property type="term" value="F:RNA polymerase II cis-regulatory region sequence-specific DNA binding"/>
    <property type="evidence" value="ECO:0007669"/>
    <property type="project" value="TreeGrafter"/>
</dbReference>
<feature type="region of interest" description="Disordered" evidence="8">
    <location>
        <begin position="74"/>
        <end position="122"/>
    </location>
</feature>
<dbReference type="PROSITE" id="PS50071">
    <property type="entry name" value="HOMEOBOX_2"/>
    <property type="match status" value="1"/>
</dbReference>
<evidence type="ECO:0000259" key="9">
    <source>
        <dbReference type="PROSITE" id="PS50071"/>
    </source>
</evidence>
<protein>
    <submittedName>
        <fullName evidence="10">Paired-like class homeodomain transcription factor Micro1/Pmar1 related</fullName>
    </submittedName>
</protein>
<dbReference type="InterPro" id="IPR017970">
    <property type="entry name" value="Homeobox_CS"/>
</dbReference>
<gene>
    <name evidence="10" type="primary">micro1</name>
</gene>
<proteinExistence type="evidence at transcript level"/>
<sequence length="229" mass="25930">MADSIVSARAPSTRKRPARRLPTVFTEWQLQKHEAEFNTDQYPDVNVRERLATSLQLMEDRIQVWFQNRRARHRRATLKKTSTASPTSDERVDDQGLPSVNTRKRKSPCDVTDAENTPPPCKKLAVVSSSMSVDFLSRSSRSSDSSSSPYRRWMDDVIGLQRTTPHDTHRGATSPLMSGDFLSRSSRSPSPSTSWLSARPVISPALTTRISPSSYYAWPGHPYIYMLPY</sequence>
<dbReference type="SMART" id="SM00389">
    <property type="entry name" value="HOX"/>
    <property type="match status" value="1"/>
</dbReference>
<organism evidence="10">
    <name type="scientific">Scaphechinus mirabilis</name>
    <name type="common">Sand dollar</name>
    <dbReference type="NCBI Taxonomy" id="262334"/>
    <lineage>
        <taxon>Eukaryota</taxon>
        <taxon>Metazoa</taxon>
        <taxon>Echinodermata</taxon>
        <taxon>Eleutherozoa</taxon>
        <taxon>Echinozoa</taxon>
        <taxon>Echinoidea</taxon>
        <taxon>Euechinoidea</taxon>
        <taxon>Gnathostomata</taxon>
        <taxon>Clypeasteroida</taxon>
        <taxon>Scutellidae</taxon>
        <taxon>Scaphechinus</taxon>
    </lineage>
</organism>
<dbReference type="InterPro" id="IPR001356">
    <property type="entry name" value="HD"/>
</dbReference>
<dbReference type="GO" id="GO:0005634">
    <property type="term" value="C:nucleus"/>
    <property type="evidence" value="ECO:0007669"/>
    <property type="project" value="UniProtKB-SubCell"/>
</dbReference>
<evidence type="ECO:0000256" key="6">
    <source>
        <dbReference type="PROSITE-ProRule" id="PRU00108"/>
    </source>
</evidence>
<dbReference type="PANTHER" id="PTHR45793:SF5">
    <property type="entry name" value="HOMEOTIC PROTEIN OCELLILESS"/>
    <property type="match status" value="1"/>
</dbReference>
<feature type="domain" description="Homeobox" evidence="9">
    <location>
        <begin position="16"/>
        <end position="76"/>
    </location>
</feature>
<comment type="subcellular location">
    <subcellularLocation>
        <location evidence="1 6 7">Nucleus</location>
    </subcellularLocation>
</comment>
<keyword evidence="5 6" id="KW-0539">Nucleus</keyword>
<dbReference type="PROSITE" id="PS00027">
    <property type="entry name" value="HOMEOBOX_1"/>
    <property type="match status" value="1"/>
</dbReference>
<feature type="DNA-binding region" description="Homeobox" evidence="6">
    <location>
        <begin position="18"/>
        <end position="77"/>
    </location>
</feature>
<evidence type="ECO:0000256" key="1">
    <source>
        <dbReference type="ARBA" id="ARBA00004123"/>
    </source>
</evidence>
<dbReference type="InterPro" id="IPR009057">
    <property type="entry name" value="Homeodomain-like_sf"/>
</dbReference>
<dbReference type="Pfam" id="PF00046">
    <property type="entry name" value="Homeodomain"/>
    <property type="match status" value="1"/>
</dbReference>
<dbReference type="SUPFAM" id="SSF46689">
    <property type="entry name" value="Homeodomain-like"/>
    <property type="match status" value="1"/>
</dbReference>
<name>E3WF03_SCAMI</name>
<evidence type="ECO:0000256" key="2">
    <source>
        <dbReference type="ARBA" id="ARBA00022473"/>
    </source>
</evidence>
<dbReference type="GO" id="GO:0000981">
    <property type="term" value="F:DNA-binding transcription factor activity, RNA polymerase II-specific"/>
    <property type="evidence" value="ECO:0007669"/>
    <property type="project" value="InterPro"/>
</dbReference>
<dbReference type="CDD" id="cd00086">
    <property type="entry name" value="homeodomain"/>
    <property type="match status" value="1"/>
</dbReference>
<evidence type="ECO:0000256" key="4">
    <source>
        <dbReference type="ARBA" id="ARBA00023155"/>
    </source>
</evidence>
<dbReference type="Gene3D" id="1.10.10.60">
    <property type="entry name" value="Homeodomain-like"/>
    <property type="match status" value="1"/>
</dbReference>
<feature type="region of interest" description="Disordered" evidence="8">
    <location>
        <begin position="163"/>
        <end position="196"/>
    </location>
</feature>
<reference evidence="10" key="1">
    <citation type="journal article" date="2010" name="Dev. Dyn.">
        <title>Conserved early expression patterns of micromere specification genes in two echinoid species belonging to the orders clypeasteroida and echinoida.</title>
        <authorList>
            <person name="Yamazaki A."/>
            <person name="Furuzawa Y."/>
            <person name="Yamaguchi M."/>
        </authorList>
    </citation>
    <scope>NUCLEOTIDE SEQUENCE</scope>
</reference>
<dbReference type="AlphaFoldDB" id="E3WF03"/>
<dbReference type="EMBL" id="AB569634">
    <property type="protein sequence ID" value="BAJ41032.1"/>
    <property type="molecule type" value="mRNA"/>
</dbReference>